<name>T1FB18_HELRO</name>
<keyword evidence="11" id="KW-1185">Reference proteome</keyword>
<comment type="similarity">
    <text evidence="2">Belongs to the fucolectin family.</text>
</comment>
<evidence type="ECO:0000256" key="1">
    <source>
        <dbReference type="ARBA" id="ARBA00002219"/>
    </source>
</evidence>
<reference evidence="11" key="1">
    <citation type="submission" date="2012-12" db="EMBL/GenBank/DDBJ databases">
        <authorList>
            <person name="Hellsten U."/>
            <person name="Grimwood J."/>
            <person name="Chapman J.A."/>
            <person name="Shapiro H."/>
            <person name="Aerts A."/>
            <person name="Otillar R.P."/>
            <person name="Terry A.Y."/>
            <person name="Boore J.L."/>
            <person name="Simakov O."/>
            <person name="Marletaz F."/>
            <person name="Cho S.-J."/>
            <person name="Edsinger-Gonzales E."/>
            <person name="Havlak P."/>
            <person name="Kuo D.-H."/>
            <person name="Larsson T."/>
            <person name="Lv J."/>
            <person name="Arendt D."/>
            <person name="Savage R."/>
            <person name="Osoegawa K."/>
            <person name="de Jong P."/>
            <person name="Lindberg D.R."/>
            <person name="Seaver E.C."/>
            <person name="Weisblat D.A."/>
            <person name="Putnam N.H."/>
            <person name="Grigoriev I.V."/>
            <person name="Rokhsar D.S."/>
        </authorList>
    </citation>
    <scope>NUCLEOTIDE SEQUENCE</scope>
</reference>
<dbReference type="EMBL" id="KB097144">
    <property type="protein sequence ID" value="ESN98445.1"/>
    <property type="molecule type" value="Genomic_DNA"/>
</dbReference>
<dbReference type="GO" id="GO:0010185">
    <property type="term" value="P:regulation of cellular defense response"/>
    <property type="evidence" value="ECO:0007669"/>
    <property type="project" value="UniProtKB-ARBA"/>
</dbReference>
<dbReference type="EnsemblMetazoa" id="HelroT176919">
    <property type="protein sequence ID" value="HelroP176919"/>
    <property type="gene ID" value="HelroG176919"/>
</dbReference>
<comment type="subunit">
    <text evidence="3">Homotrimer.</text>
</comment>
<organism evidence="10 11">
    <name type="scientific">Helobdella robusta</name>
    <name type="common">Californian leech</name>
    <dbReference type="NCBI Taxonomy" id="6412"/>
    <lineage>
        <taxon>Eukaryota</taxon>
        <taxon>Metazoa</taxon>
        <taxon>Spiralia</taxon>
        <taxon>Lophotrochozoa</taxon>
        <taxon>Annelida</taxon>
        <taxon>Clitellata</taxon>
        <taxon>Hirudinea</taxon>
        <taxon>Rhynchobdellida</taxon>
        <taxon>Glossiphoniidae</taxon>
        <taxon>Helobdella</taxon>
    </lineage>
</organism>
<evidence type="ECO:0000256" key="3">
    <source>
        <dbReference type="ARBA" id="ARBA00011233"/>
    </source>
</evidence>
<keyword evidence="5" id="KW-0430">Lectin</keyword>
<dbReference type="OrthoDB" id="6159618at2759"/>
<comment type="function">
    <text evidence="1">Acts as a defensive agent. Recognizes blood group fucosylated oligosaccharides including A, B, H and Lewis B-type antigens. Does not recognize Lewis A antigen and has low affinity for monovalent haptens.</text>
</comment>
<keyword evidence="6" id="KW-0106">Calcium</keyword>
<keyword evidence="4" id="KW-0479">Metal-binding</keyword>
<evidence type="ECO:0000256" key="7">
    <source>
        <dbReference type="ARBA" id="ARBA00023157"/>
    </source>
</evidence>
<gene>
    <name evidence="10" type="primary">20206017</name>
    <name evidence="9" type="ORF">HELRODRAFT_176919</name>
</gene>
<evidence type="ECO:0000313" key="9">
    <source>
        <dbReference type="EMBL" id="ESN98445.1"/>
    </source>
</evidence>
<dbReference type="RefSeq" id="XP_009023402.1">
    <property type="nucleotide sequence ID" value="XM_009025154.1"/>
</dbReference>
<dbReference type="Proteomes" id="UP000015101">
    <property type="component" value="Unassembled WGS sequence"/>
</dbReference>
<reference evidence="10" key="3">
    <citation type="submission" date="2015-06" db="UniProtKB">
        <authorList>
            <consortium name="EnsemblMetazoa"/>
        </authorList>
    </citation>
    <scope>IDENTIFICATION</scope>
</reference>
<evidence type="ECO:0000259" key="8">
    <source>
        <dbReference type="SMART" id="SM00607"/>
    </source>
</evidence>
<protein>
    <recommendedName>
        <fullName evidence="8">Fucolectin tachylectin-4 pentraxin-1 domain-containing protein</fullName>
    </recommendedName>
</protein>
<dbReference type="Gene3D" id="2.60.120.260">
    <property type="entry name" value="Galactose-binding domain-like"/>
    <property type="match status" value="1"/>
</dbReference>
<dbReference type="PANTHER" id="PTHR45713">
    <property type="entry name" value="FTP DOMAIN-CONTAINING PROTEIN"/>
    <property type="match status" value="1"/>
</dbReference>
<dbReference type="SMART" id="SM00607">
    <property type="entry name" value="FTP"/>
    <property type="match status" value="1"/>
</dbReference>
<dbReference type="GO" id="GO:0046872">
    <property type="term" value="F:metal ion binding"/>
    <property type="evidence" value="ECO:0007669"/>
    <property type="project" value="UniProtKB-KW"/>
</dbReference>
<dbReference type="eggNOG" id="ENOG502TKQC">
    <property type="taxonomic scope" value="Eukaryota"/>
</dbReference>
<dbReference type="AlphaFoldDB" id="T1FB18"/>
<dbReference type="GeneID" id="20206017"/>
<dbReference type="InterPro" id="IPR008979">
    <property type="entry name" value="Galactose-bd-like_sf"/>
</dbReference>
<feature type="domain" description="Fucolectin tachylectin-4 pentraxin-1" evidence="8">
    <location>
        <begin position="4"/>
        <end position="160"/>
    </location>
</feature>
<dbReference type="InterPro" id="IPR051941">
    <property type="entry name" value="BG_Antigen-Binding_Lectin"/>
</dbReference>
<evidence type="ECO:0000313" key="10">
    <source>
        <dbReference type="EnsemblMetazoa" id="HelroP176919"/>
    </source>
</evidence>
<dbReference type="EMBL" id="AMQM01005876">
    <property type="status" value="NOT_ANNOTATED_CDS"/>
    <property type="molecule type" value="Genomic_DNA"/>
</dbReference>
<evidence type="ECO:0000256" key="5">
    <source>
        <dbReference type="ARBA" id="ARBA00022734"/>
    </source>
</evidence>
<dbReference type="PANTHER" id="PTHR45713:SF6">
    <property type="entry name" value="F5_8 TYPE C DOMAIN-CONTAINING PROTEIN"/>
    <property type="match status" value="1"/>
</dbReference>
<dbReference type="GO" id="GO:0042806">
    <property type="term" value="F:fucose binding"/>
    <property type="evidence" value="ECO:0007669"/>
    <property type="project" value="UniProtKB-ARBA"/>
</dbReference>
<dbReference type="GO" id="GO:0001868">
    <property type="term" value="P:regulation of complement activation, lectin pathway"/>
    <property type="evidence" value="ECO:0007669"/>
    <property type="project" value="UniProtKB-ARBA"/>
</dbReference>
<evidence type="ECO:0000313" key="11">
    <source>
        <dbReference type="Proteomes" id="UP000015101"/>
    </source>
</evidence>
<dbReference type="SUPFAM" id="SSF49785">
    <property type="entry name" value="Galactose-binding domain-like"/>
    <property type="match status" value="1"/>
</dbReference>
<dbReference type="InterPro" id="IPR006585">
    <property type="entry name" value="FTP1"/>
</dbReference>
<keyword evidence="7" id="KW-1015">Disulfide bond</keyword>
<sequence>MSLSKNVAVNKPTTCSSIYYGSGPNRMVDGDVNPNFFAGHCFHGYDDSGGPNWAVVDLTDVYFVDYVDLYSRECCPERLDYFIIGLTSVNYFGPGSNVIRGDYPLCGQYKYKGAVNAKLTLKCNANLLSPYRYVIAQQPTSGPGSLTICELEVYPAINFNFKIWRRYANLRLAGYTFLVTHASHVAECFFNCAPGLCDSVNFKPDGSLCELNSHLKGYDQTSLNVSPDWSFLEVQYV</sequence>
<accession>T1FB18</accession>
<dbReference type="InParanoid" id="T1FB18"/>
<dbReference type="KEGG" id="hro:HELRODRAFT_176919"/>
<evidence type="ECO:0000256" key="2">
    <source>
        <dbReference type="ARBA" id="ARBA00010147"/>
    </source>
</evidence>
<dbReference type="CTD" id="20206017"/>
<evidence type="ECO:0000256" key="6">
    <source>
        <dbReference type="ARBA" id="ARBA00022837"/>
    </source>
</evidence>
<proteinExistence type="inferred from homology"/>
<evidence type="ECO:0000256" key="4">
    <source>
        <dbReference type="ARBA" id="ARBA00022723"/>
    </source>
</evidence>
<dbReference type="HOGENOM" id="CLU_070429_0_0_1"/>
<reference evidence="9 11" key="2">
    <citation type="journal article" date="2013" name="Nature">
        <title>Insights into bilaterian evolution from three spiralian genomes.</title>
        <authorList>
            <person name="Simakov O."/>
            <person name="Marletaz F."/>
            <person name="Cho S.J."/>
            <person name="Edsinger-Gonzales E."/>
            <person name="Havlak P."/>
            <person name="Hellsten U."/>
            <person name="Kuo D.H."/>
            <person name="Larsson T."/>
            <person name="Lv J."/>
            <person name="Arendt D."/>
            <person name="Savage R."/>
            <person name="Osoegawa K."/>
            <person name="de Jong P."/>
            <person name="Grimwood J."/>
            <person name="Chapman J.A."/>
            <person name="Shapiro H."/>
            <person name="Aerts A."/>
            <person name="Otillar R.P."/>
            <person name="Terry A.Y."/>
            <person name="Boore J.L."/>
            <person name="Grigoriev I.V."/>
            <person name="Lindberg D.R."/>
            <person name="Seaver E.C."/>
            <person name="Weisblat D.A."/>
            <person name="Putnam N.H."/>
            <person name="Rokhsar D.S."/>
        </authorList>
    </citation>
    <scope>NUCLEOTIDE SEQUENCE</scope>
</reference>